<feature type="transmembrane region" description="Helical" evidence="1">
    <location>
        <begin position="64"/>
        <end position="85"/>
    </location>
</feature>
<keyword evidence="1" id="KW-0812">Transmembrane</keyword>
<keyword evidence="1" id="KW-0472">Membrane</keyword>
<organism evidence="3 4">
    <name type="scientific">Eisenbergiella tayi</name>
    <dbReference type="NCBI Taxonomy" id="1432052"/>
    <lineage>
        <taxon>Bacteria</taxon>
        <taxon>Bacillati</taxon>
        <taxon>Bacillota</taxon>
        <taxon>Clostridia</taxon>
        <taxon>Lachnospirales</taxon>
        <taxon>Lachnospiraceae</taxon>
        <taxon>Eisenbergiella</taxon>
    </lineage>
</organism>
<feature type="transmembrane region" description="Helical" evidence="1">
    <location>
        <begin position="106"/>
        <end position="126"/>
    </location>
</feature>
<dbReference type="PATRIC" id="fig|1432052.3.peg.6424"/>
<feature type="chain" id="PRO_5009122724" description="Fimbrial protein" evidence="2">
    <location>
        <begin position="49"/>
        <end position="133"/>
    </location>
</feature>
<reference evidence="3 4" key="1">
    <citation type="submission" date="2016-07" db="EMBL/GenBank/DDBJ databases">
        <title>Characterization of isolates of Eisenbergiella tayi derived from blood cultures, using whole genome sequencing.</title>
        <authorList>
            <person name="Burdz T."/>
            <person name="Wiebe D."/>
            <person name="Huynh C."/>
            <person name="Bernard K."/>
        </authorList>
    </citation>
    <scope>NUCLEOTIDE SEQUENCE [LARGE SCALE GENOMIC DNA]</scope>
    <source>
        <strain evidence="3 4">NML 120489</strain>
    </source>
</reference>
<dbReference type="AlphaFoldDB" id="A0A1E3A7L3"/>
<evidence type="ECO:0000313" key="4">
    <source>
        <dbReference type="Proteomes" id="UP000095003"/>
    </source>
</evidence>
<keyword evidence="2" id="KW-0732">Signal</keyword>
<protein>
    <recommendedName>
        <fullName evidence="5">Fimbrial protein</fullName>
    </recommendedName>
</protein>
<evidence type="ECO:0000256" key="1">
    <source>
        <dbReference type="SAM" id="Phobius"/>
    </source>
</evidence>
<feature type="signal peptide" evidence="2">
    <location>
        <begin position="1"/>
        <end position="48"/>
    </location>
</feature>
<evidence type="ECO:0000313" key="3">
    <source>
        <dbReference type="EMBL" id="ODM04750.1"/>
    </source>
</evidence>
<keyword evidence="1" id="KW-1133">Transmembrane helix</keyword>
<gene>
    <name evidence="3" type="ORF">BEH84_05813</name>
</gene>
<sequence>MKKMMIPKSPRKPEHENRLRHHIPVARIAYTAFLCVMMSMMFCQPAFAATDVWTKAKEIMQDVYNQILLISTVAAIVTASVALLMMNFSRSGKTVDESRAWLKRICISWIVLNGLGFIMAYITPFFSDGKWTG</sequence>
<accession>A0A1E3A7L3</accession>
<proteinExistence type="predicted"/>
<dbReference type="EMBL" id="MCGI01000007">
    <property type="protein sequence ID" value="ODM04750.1"/>
    <property type="molecule type" value="Genomic_DNA"/>
</dbReference>
<comment type="caution">
    <text evidence="3">The sequence shown here is derived from an EMBL/GenBank/DDBJ whole genome shotgun (WGS) entry which is preliminary data.</text>
</comment>
<evidence type="ECO:0000256" key="2">
    <source>
        <dbReference type="SAM" id="SignalP"/>
    </source>
</evidence>
<evidence type="ECO:0008006" key="5">
    <source>
        <dbReference type="Google" id="ProtNLM"/>
    </source>
</evidence>
<name>A0A1E3A7L3_9FIRM</name>
<dbReference type="Proteomes" id="UP000095003">
    <property type="component" value="Unassembled WGS sequence"/>
</dbReference>